<proteinExistence type="evidence at transcript level"/>
<feature type="compositionally biased region" description="Polar residues" evidence="7">
    <location>
        <begin position="412"/>
        <end position="433"/>
    </location>
</feature>
<dbReference type="PANTHER" id="PTHR47429">
    <property type="entry name" value="PROTEIN TWIN LOV 1"/>
    <property type="match status" value="1"/>
</dbReference>
<evidence type="ECO:0000256" key="6">
    <source>
        <dbReference type="ARBA" id="ARBA00023170"/>
    </source>
</evidence>
<dbReference type="SMART" id="SM00086">
    <property type="entry name" value="PAC"/>
    <property type="match status" value="1"/>
</dbReference>
<dbReference type="InterPro" id="IPR035965">
    <property type="entry name" value="PAS-like_dom_sf"/>
</dbReference>
<dbReference type="PANTHER" id="PTHR47429:SF8">
    <property type="entry name" value="PHOTOTROPIN-1-LIKE"/>
    <property type="match status" value="1"/>
</dbReference>
<dbReference type="PROSITE" id="PS50113">
    <property type="entry name" value="PAC"/>
    <property type="match status" value="1"/>
</dbReference>
<feature type="region of interest" description="Disordered" evidence="7">
    <location>
        <begin position="341"/>
        <end position="361"/>
    </location>
</feature>
<dbReference type="GO" id="GO:0009881">
    <property type="term" value="F:photoreceptor activity"/>
    <property type="evidence" value="ECO:0007669"/>
    <property type="project" value="UniProtKB-KW"/>
</dbReference>
<keyword evidence="2" id="KW-0716">Sensory transduction</keyword>
<accession>A0A126WW41</accession>
<keyword evidence="3" id="KW-0285">Flavoprotein</keyword>
<feature type="compositionally biased region" description="Low complexity" evidence="7">
    <location>
        <begin position="203"/>
        <end position="218"/>
    </location>
</feature>
<dbReference type="Pfam" id="PF13426">
    <property type="entry name" value="PAS_9"/>
    <property type="match status" value="1"/>
</dbReference>
<dbReference type="Gene3D" id="3.30.450.20">
    <property type="entry name" value="PAS domain"/>
    <property type="match status" value="1"/>
</dbReference>
<evidence type="ECO:0000256" key="1">
    <source>
        <dbReference type="ARBA" id="ARBA00022543"/>
    </source>
</evidence>
<feature type="region of interest" description="Disordered" evidence="7">
    <location>
        <begin position="71"/>
        <end position="104"/>
    </location>
</feature>
<keyword evidence="4" id="KW-0288">FMN</keyword>
<dbReference type="PROSITE" id="PS50112">
    <property type="entry name" value="PAS"/>
    <property type="match status" value="1"/>
</dbReference>
<dbReference type="InterPro" id="IPR000014">
    <property type="entry name" value="PAS"/>
</dbReference>
<feature type="region of interest" description="Disordered" evidence="7">
    <location>
        <begin position="197"/>
        <end position="218"/>
    </location>
</feature>
<name>A0A126WW41_9MARC</name>
<organism evidence="10">
    <name type="scientific">Radula lindenbergiana</name>
    <dbReference type="NCBI Taxonomy" id="697108"/>
    <lineage>
        <taxon>Eukaryota</taxon>
        <taxon>Viridiplantae</taxon>
        <taxon>Streptophyta</taxon>
        <taxon>Embryophyta</taxon>
        <taxon>Marchantiophyta</taxon>
        <taxon>Jungermanniopsida</taxon>
        <taxon>Jungermanniidae</taxon>
        <taxon>Porellales</taxon>
        <taxon>Radulineae</taxon>
        <taxon>Radulaceae</taxon>
        <taxon>Radula</taxon>
        <taxon>Radula subgen. Radula</taxon>
    </lineage>
</organism>
<evidence type="ECO:0000256" key="2">
    <source>
        <dbReference type="ARBA" id="ARBA00022606"/>
    </source>
</evidence>
<evidence type="ECO:0000313" key="10">
    <source>
        <dbReference type="EMBL" id="AML76508.1"/>
    </source>
</evidence>
<dbReference type="SUPFAM" id="SSF55785">
    <property type="entry name" value="PYP-like sensor domain (PAS domain)"/>
    <property type="match status" value="1"/>
</dbReference>
<feature type="domain" description="PAS" evidence="8">
    <location>
        <begin position="248"/>
        <end position="301"/>
    </location>
</feature>
<feature type="compositionally biased region" description="Basic and acidic residues" evidence="7">
    <location>
        <begin position="123"/>
        <end position="147"/>
    </location>
</feature>
<evidence type="ECO:0000259" key="8">
    <source>
        <dbReference type="PROSITE" id="PS50112"/>
    </source>
</evidence>
<feature type="compositionally biased region" description="Basic and acidic residues" evidence="7">
    <location>
        <begin position="497"/>
        <end position="520"/>
    </location>
</feature>
<feature type="region of interest" description="Disordered" evidence="7">
    <location>
        <begin position="123"/>
        <end position="152"/>
    </location>
</feature>
<dbReference type="EMBL" id="KU698341">
    <property type="protein sequence ID" value="AML76508.1"/>
    <property type="molecule type" value="mRNA"/>
</dbReference>
<sequence length="609" mass="65455">MGKPCVGAQLEDAATRARPRDSLEALGHTAILQETHSVVQGSDRPLLSRAAPRSACNGASRVVESLVHEIPPSDGPLRGTSAVGNGGGAQEVTRRTSAARTRSQDRVEISLDELIVELEAAEEEVKMHSEDGDRRYSTGAEDDHRYSDVSFDQGYYDGRAHRGSSESSGGVSSGVSEEVISERAAQWGYGVVLKNSRESTPRSSAGSFTGASRGASGGAAAQQTIPSVSLDVKDALASFQLAFLVCDATDSEFPILYASAGFSTMTGYTADEIMGKNCRFLQGVDTDRLEIGKVRQALKAGGTYTGTVLNYKKDGTPFWNLLTLSPIKDDAGKVIKYIGMQAEQNSKEPRPRNSKGQKSPAIRAIPGFIASALDAPRRHSANGVLRPPVPPPAASPNGERYLGSLIGEQTPRRPSQRYSLSSNPARGARNSSVAIDGSSREPDWREAALRLREHAAAAGASSEDSSPRVASNNALLSSDHQRSKSGRLTTRLRRIFSRKDSKESKRRSRSESVKSEKINAEEFSDSEEDVDDDSSGSGSVRNSGSRRRPSAMYAPSSTSGSLLRPESSVDELCQRLQMQFTEGELPRQQQAPPPPPFDGNKRQFCIVHS</sequence>
<keyword evidence="1" id="KW-0600">Photoreceptor protein</keyword>
<feature type="compositionally biased region" description="Polar residues" evidence="7">
    <location>
        <begin position="468"/>
        <end position="478"/>
    </location>
</feature>
<protein>
    <submittedName>
        <fullName evidence="10">Putative LOV domain-containing protein</fullName>
    </submittedName>
</protein>
<feature type="region of interest" description="Disordered" evidence="7">
    <location>
        <begin position="380"/>
        <end position="441"/>
    </location>
</feature>
<dbReference type="NCBIfam" id="TIGR00229">
    <property type="entry name" value="sensory_box"/>
    <property type="match status" value="1"/>
</dbReference>
<dbReference type="InterPro" id="IPR001610">
    <property type="entry name" value="PAC"/>
</dbReference>
<reference evidence="10" key="1">
    <citation type="journal article" date="2016" name="Proc. Natl. Acad. Sci. U.S.A.">
        <title>Functional and topological diversity of LOV domain photoreceptors.</title>
        <authorList>
            <person name="Glantz S.T."/>
            <person name="Carpenter E.J."/>
            <person name="Melkonian M."/>
            <person name="Gardner K.H."/>
            <person name="Boyden E.S."/>
            <person name="Wong G.K."/>
            <person name="Chow B.Y."/>
        </authorList>
    </citation>
    <scope>NUCLEOTIDE SEQUENCE</scope>
    <source>
        <strain evidence="10">BNCU_2086843</strain>
    </source>
</reference>
<evidence type="ECO:0000256" key="5">
    <source>
        <dbReference type="ARBA" id="ARBA00022991"/>
    </source>
</evidence>
<feature type="region of interest" description="Disordered" evidence="7">
    <location>
        <begin position="157"/>
        <end position="176"/>
    </location>
</feature>
<feature type="region of interest" description="Disordered" evidence="7">
    <location>
        <begin position="455"/>
        <end position="602"/>
    </location>
</feature>
<evidence type="ECO:0000256" key="3">
    <source>
        <dbReference type="ARBA" id="ARBA00022630"/>
    </source>
</evidence>
<dbReference type="GO" id="GO:0005634">
    <property type="term" value="C:nucleus"/>
    <property type="evidence" value="ECO:0007669"/>
    <property type="project" value="TreeGrafter"/>
</dbReference>
<dbReference type="InterPro" id="IPR000700">
    <property type="entry name" value="PAS-assoc_C"/>
</dbReference>
<keyword evidence="6" id="KW-0675">Receptor</keyword>
<evidence type="ECO:0000259" key="9">
    <source>
        <dbReference type="PROSITE" id="PS50113"/>
    </source>
</evidence>
<dbReference type="AlphaFoldDB" id="A0A126WW41"/>
<keyword evidence="5" id="KW-0157">Chromophore</keyword>
<feature type="domain" description="PAC" evidence="9">
    <location>
        <begin position="302"/>
        <end position="356"/>
    </location>
</feature>
<evidence type="ECO:0000256" key="4">
    <source>
        <dbReference type="ARBA" id="ARBA00022643"/>
    </source>
</evidence>
<dbReference type="GO" id="GO:0009637">
    <property type="term" value="P:response to blue light"/>
    <property type="evidence" value="ECO:0007669"/>
    <property type="project" value="UniProtKB-ARBA"/>
</dbReference>
<feature type="compositionally biased region" description="Acidic residues" evidence="7">
    <location>
        <begin position="522"/>
        <end position="534"/>
    </location>
</feature>
<dbReference type="CDD" id="cd00130">
    <property type="entry name" value="PAS"/>
    <property type="match status" value="1"/>
</dbReference>
<evidence type="ECO:0000256" key="7">
    <source>
        <dbReference type="SAM" id="MobiDB-lite"/>
    </source>
</evidence>
<feature type="compositionally biased region" description="Low complexity" evidence="7">
    <location>
        <begin position="165"/>
        <end position="176"/>
    </location>
</feature>